<sequence>MSRVDDKYLKLLRARYRTASKKEKGVILDEFVKTTGYGRKYAIALLSGKRDYVKHIIRRPRSVVYGPGLVPPLLVLVDLFDGICSKRLRAAMDVELPRL</sequence>
<gene>
    <name evidence="1" type="ORF">S01H1_60179</name>
</gene>
<evidence type="ECO:0000313" key="1">
    <source>
        <dbReference type="EMBL" id="GAG18580.1"/>
    </source>
</evidence>
<protein>
    <submittedName>
        <fullName evidence="1">Uncharacterized protein</fullName>
    </submittedName>
</protein>
<organism evidence="1">
    <name type="scientific">marine sediment metagenome</name>
    <dbReference type="NCBI Taxonomy" id="412755"/>
    <lineage>
        <taxon>unclassified sequences</taxon>
        <taxon>metagenomes</taxon>
        <taxon>ecological metagenomes</taxon>
    </lineage>
</organism>
<comment type="caution">
    <text evidence="1">The sequence shown here is derived from an EMBL/GenBank/DDBJ whole genome shotgun (WGS) entry which is preliminary data.</text>
</comment>
<name>X0VK13_9ZZZZ</name>
<proteinExistence type="predicted"/>
<dbReference type="EMBL" id="BARS01039409">
    <property type="protein sequence ID" value="GAG18580.1"/>
    <property type="molecule type" value="Genomic_DNA"/>
</dbReference>
<dbReference type="AlphaFoldDB" id="X0VK13"/>
<accession>X0VK13</accession>
<feature type="non-terminal residue" evidence="1">
    <location>
        <position position="99"/>
    </location>
</feature>
<reference evidence="1" key="1">
    <citation type="journal article" date="2014" name="Front. Microbiol.">
        <title>High frequency of phylogenetically diverse reductive dehalogenase-homologous genes in deep subseafloor sedimentary metagenomes.</title>
        <authorList>
            <person name="Kawai M."/>
            <person name="Futagami T."/>
            <person name="Toyoda A."/>
            <person name="Takaki Y."/>
            <person name="Nishi S."/>
            <person name="Hori S."/>
            <person name="Arai W."/>
            <person name="Tsubouchi T."/>
            <person name="Morono Y."/>
            <person name="Uchiyama I."/>
            <person name="Ito T."/>
            <person name="Fujiyama A."/>
            <person name="Inagaki F."/>
            <person name="Takami H."/>
        </authorList>
    </citation>
    <scope>NUCLEOTIDE SEQUENCE</scope>
    <source>
        <strain evidence="1">Expedition CK06-06</strain>
    </source>
</reference>